<reference evidence="3" key="1">
    <citation type="submission" date="2021-02" db="EMBL/GenBank/DDBJ databases">
        <title>Neisseriaceae sp. 26B isolated from the cloaca of a Common Toad-headed Turtle (Mesoclemmys nasuta).</title>
        <authorList>
            <person name="Spergser J."/>
            <person name="Busse H.-J."/>
        </authorList>
    </citation>
    <scope>NUCLEOTIDE SEQUENCE</scope>
    <source>
        <strain evidence="3">26B</strain>
    </source>
</reference>
<dbReference type="GO" id="GO:0003723">
    <property type="term" value="F:RNA binding"/>
    <property type="evidence" value="ECO:0007669"/>
    <property type="project" value="InterPro"/>
</dbReference>
<dbReference type="Proteomes" id="UP000653156">
    <property type="component" value="Chromosome"/>
</dbReference>
<gene>
    <name evidence="3" type="ORF">JQU52_08700</name>
</gene>
<proteinExistence type="predicted"/>
<dbReference type="EMBL" id="CP069798">
    <property type="protein sequence ID" value="QRQ80830.1"/>
    <property type="molecule type" value="Genomic_DNA"/>
</dbReference>
<evidence type="ECO:0000313" key="3">
    <source>
        <dbReference type="EMBL" id="QRQ80830.1"/>
    </source>
</evidence>
<sequence>MFRISREKLLPSAPNRRWYEADINYQGTKTRGKERLYYSNGGMLYFSRDHKTILPMGKWK</sequence>
<keyword evidence="4" id="KW-1185">Reference proteome</keyword>
<name>A0A892ZDX7_9NEIS</name>
<organism evidence="3 4">
    <name type="scientific">Paralysiella testudinis</name>
    <dbReference type="NCBI Taxonomy" id="2809020"/>
    <lineage>
        <taxon>Bacteria</taxon>
        <taxon>Pseudomonadati</taxon>
        <taxon>Pseudomonadota</taxon>
        <taxon>Betaproteobacteria</taxon>
        <taxon>Neisseriales</taxon>
        <taxon>Neisseriaceae</taxon>
        <taxon>Paralysiella</taxon>
    </lineage>
</organism>
<accession>A0A892ZDX7</accession>
<evidence type="ECO:0000256" key="1">
    <source>
        <dbReference type="ARBA" id="ARBA00022722"/>
    </source>
</evidence>
<keyword evidence="2" id="KW-0378">Hydrolase</keyword>
<dbReference type="SUPFAM" id="SSF53933">
    <property type="entry name" value="Microbial ribonucleases"/>
    <property type="match status" value="1"/>
</dbReference>
<keyword evidence="1" id="KW-0540">Nuclease</keyword>
<dbReference type="Gene3D" id="3.10.450.30">
    <property type="entry name" value="Microbial ribonucleases"/>
    <property type="match status" value="1"/>
</dbReference>
<protein>
    <submittedName>
        <fullName evidence="3">Uncharacterized protein</fullName>
    </submittedName>
</protein>
<dbReference type="Pfam" id="PF00545">
    <property type="entry name" value="Ribonuclease"/>
    <property type="match status" value="1"/>
</dbReference>
<dbReference type="InterPro" id="IPR016191">
    <property type="entry name" value="Ribonuclease/ribotoxin"/>
</dbReference>
<dbReference type="InterPro" id="IPR000026">
    <property type="entry name" value="N1-like"/>
</dbReference>
<dbReference type="AlphaFoldDB" id="A0A892ZDX7"/>
<evidence type="ECO:0000313" key="4">
    <source>
        <dbReference type="Proteomes" id="UP000653156"/>
    </source>
</evidence>
<dbReference type="KEGG" id="ptes:JQU52_08700"/>
<dbReference type="GO" id="GO:0004521">
    <property type="term" value="F:RNA endonuclease activity"/>
    <property type="evidence" value="ECO:0007669"/>
    <property type="project" value="InterPro"/>
</dbReference>
<dbReference type="GO" id="GO:0016787">
    <property type="term" value="F:hydrolase activity"/>
    <property type="evidence" value="ECO:0007669"/>
    <property type="project" value="UniProtKB-KW"/>
</dbReference>
<dbReference type="RefSeq" id="WP_379061903.1">
    <property type="nucleotide sequence ID" value="NZ_CP069798.1"/>
</dbReference>
<evidence type="ECO:0000256" key="2">
    <source>
        <dbReference type="ARBA" id="ARBA00022801"/>
    </source>
</evidence>